<sequence>MGEYVTRHFAWDRRGVAFPPLPLPKDFQALCPGFELAMAEEAVEYHELSDLPQLYGDRIFEARFRPKVGSGESSGTGSQKEGSGVEPEDEDSAIEKAASQSFIWRWRSASHPPRPLLEDFHVLCPCFSLSEVEGTVADFELPEIVQAIFYAMLLNEAVELDRSEVVNLQGLDGLCRPRTEGSAASAAG</sequence>
<protein>
    <submittedName>
        <fullName evidence="2">Uncharacterized protein</fullName>
    </submittedName>
</protein>
<feature type="region of interest" description="Disordered" evidence="1">
    <location>
        <begin position="67"/>
        <end position="92"/>
    </location>
</feature>
<organism evidence="2 3">
    <name type="scientific">Carnegiea gigantea</name>
    <dbReference type="NCBI Taxonomy" id="171969"/>
    <lineage>
        <taxon>Eukaryota</taxon>
        <taxon>Viridiplantae</taxon>
        <taxon>Streptophyta</taxon>
        <taxon>Embryophyta</taxon>
        <taxon>Tracheophyta</taxon>
        <taxon>Spermatophyta</taxon>
        <taxon>Magnoliopsida</taxon>
        <taxon>eudicotyledons</taxon>
        <taxon>Gunneridae</taxon>
        <taxon>Pentapetalae</taxon>
        <taxon>Caryophyllales</taxon>
        <taxon>Cactineae</taxon>
        <taxon>Cactaceae</taxon>
        <taxon>Cactoideae</taxon>
        <taxon>Echinocereeae</taxon>
        <taxon>Carnegiea</taxon>
    </lineage>
</organism>
<evidence type="ECO:0000313" key="3">
    <source>
        <dbReference type="Proteomes" id="UP001153076"/>
    </source>
</evidence>
<accession>A0A9Q1GFI1</accession>
<name>A0A9Q1GFI1_9CARY</name>
<dbReference type="EMBL" id="JAKOGI010005142">
    <property type="protein sequence ID" value="KAJ8419437.1"/>
    <property type="molecule type" value="Genomic_DNA"/>
</dbReference>
<dbReference type="AlphaFoldDB" id="A0A9Q1GFI1"/>
<dbReference type="Proteomes" id="UP001153076">
    <property type="component" value="Unassembled WGS sequence"/>
</dbReference>
<reference evidence="2" key="1">
    <citation type="submission" date="2022-04" db="EMBL/GenBank/DDBJ databases">
        <title>Carnegiea gigantea Genome sequencing and assembly v2.</title>
        <authorList>
            <person name="Copetti D."/>
            <person name="Sanderson M.J."/>
            <person name="Burquez A."/>
            <person name="Wojciechowski M.F."/>
        </authorList>
    </citation>
    <scope>NUCLEOTIDE SEQUENCE</scope>
    <source>
        <strain evidence="2">SGP5-SGP5p</strain>
        <tissue evidence="2">Aerial part</tissue>
    </source>
</reference>
<proteinExistence type="predicted"/>
<evidence type="ECO:0000256" key="1">
    <source>
        <dbReference type="SAM" id="MobiDB-lite"/>
    </source>
</evidence>
<comment type="caution">
    <text evidence="2">The sequence shown here is derived from an EMBL/GenBank/DDBJ whole genome shotgun (WGS) entry which is preliminary data.</text>
</comment>
<evidence type="ECO:0000313" key="2">
    <source>
        <dbReference type="EMBL" id="KAJ8419437.1"/>
    </source>
</evidence>
<feature type="compositionally biased region" description="Polar residues" evidence="1">
    <location>
        <begin position="71"/>
        <end position="81"/>
    </location>
</feature>
<keyword evidence="3" id="KW-1185">Reference proteome</keyword>
<gene>
    <name evidence="2" type="ORF">Cgig2_027357</name>
</gene>